<feature type="domain" description="DUF559" evidence="2">
    <location>
        <begin position="289"/>
        <end position="385"/>
    </location>
</feature>
<feature type="compositionally biased region" description="Basic and acidic residues" evidence="1">
    <location>
        <begin position="18"/>
        <end position="28"/>
    </location>
</feature>
<feature type="region of interest" description="Disordered" evidence="1">
    <location>
        <begin position="1"/>
        <end position="103"/>
    </location>
</feature>
<dbReference type="AlphaFoldDB" id="A0A6A9UW24"/>
<reference evidence="3 4" key="1">
    <citation type="submission" date="2019-12" db="EMBL/GenBank/DDBJ databases">
        <title>Auraticoccus cholistani sp. nov., an actinomycete isolated from soil of Cholistan desert.</title>
        <authorList>
            <person name="Cheema M.T."/>
        </authorList>
    </citation>
    <scope>NUCLEOTIDE SEQUENCE [LARGE SCALE GENOMIC DNA]</scope>
    <source>
        <strain evidence="3 4">F435</strain>
    </source>
</reference>
<dbReference type="Proteomes" id="UP000435304">
    <property type="component" value="Unassembled WGS sequence"/>
</dbReference>
<gene>
    <name evidence="3" type="ORF">GC722_05150</name>
</gene>
<proteinExistence type="predicted"/>
<dbReference type="Gene3D" id="3.40.960.10">
    <property type="entry name" value="VSR Endonuclease"/>
    <property type="match status" value="1"/>
</dbReference>
<keyword evidence="4" id="KW-1185">Reference proteome</keyword>
<sequence length="398" mass="43245">MPGADRAGRPRLHPGLARRADARPDPRLPARGAARHHPHAGDPPGVGAGAAAHRVPGRRLRLTPARGNPPDRRARRPQPRRCAPAAVDGSGRAGFLPPGAHGGGVNPDLVQALREGDGLVRAREHPALRSTLHRERAAGRLTRLLPGVYCPTGRRAEPLLRLRAVGLWDRDAVLVGGAAARLTFWPDRRTDEVELASPRGLSAPAGYRVSRRRVPLELVVERGGLRHACAALAALDLAASSGPEVIDRCLRARAASLAELHRALALTSQRPGNRRRRELLHDSRDEPWSAAERLLHQLLREAGVVGWRANAAVVAGGRRFVVDVLFADARVVLEVDGREFHSSAEAFESDRRRQNLLVLDGWTVLRFTWRMLTVEPDAVLEAVVRATAAGPGHPRRRG</sequence>
<name>A0A6A9UW24_9ACTN</name>
<dbReference type="InterPro" id="IPR007569">
    <property type="entry name" value="DUF559"/>
</dbReference>
<dbReference type="InterPro" id="IPR011335">
    <property type="entry name" value="Restrct_endonuc-II-like"/>
</dbReference>
<protein>
    <submittedName>
        <fullName evidence="3">DUF559 domain-containing protein</fullName>
    </submittedName>
</protein>
<feature type="compositionally biased region" description="Low complexity" evidence="1">
    <location>
        <begin position="42"/>
        <end position="54"/>
    </location>
</feature>
<dbReference type="EMBL" id="WPCU01000004">
    <property type="protein sequence ID" value="MVA75417.1"/>
    <property type="molecule type" value="Genomic_DNA"/>
</dbReference>
<dbReference type="SUPFAM" id="SSF52980">
    <property type="entry name" value="Restriction endonuclease-like"/>
    <property type="match status" value="1"/>
</dbReference>
<comment type="caution">
    <text evidence="3">The sequence shown here is derived from an EMBL/GenBank/DDBJ whole genome shotgun (WGS) entry which is preliminary data.</text>
</comment>
<dbReference type="Pfam" id="PF04480">
    <property type="entry name" value="DUF559"/>
    <property type="match status" value="1"/>
</dbReference>
<evidence type="ECO:0000313" key="3">
    <source>
        <dbReference type="EMBL" id="MVA75417.1"/>
    </source>
</evidence>
<organism evidence="3 4">
    <name type="scientific">Auraticoccus cholistanensis</name>
    <dbReference type="NCBI Taxonomy" id="2656650"/>
    <lineage>
        <taxon>Bacteria</taxon>
        <taxon>Bacillati</taxon>
        <taxon>Actinomycetota</taxon>
        <taxon>Actinomycetes</taxon>
        <taxon>Propionibacteriales</taxon>
        <taxon>Propionibacteriaceae</taxon>
        <taxon>Auraticoccus</taxon>
    </lineage>
</organism>
<evidence type="ECO:0000256" key="1">
    <source>
        <dbReference type="SAM" id="MobiDB-lite"/>
    </source>
</evidence>
<evidence type="ECO:0000259" key="2">
    <source>
        <dbReference type="Pfam" id="PF04480"/>
    </source>
</evidence>
<accession>A0A6A9UW24</accession>
<evidence type="ECO:0000313" key="4">
    <source>
        <dbReference type="Proteomes" id="UP000435304"/>
    </source>
</evidence>